<protein>
    <submittedName>
        <fullName evidence="4">Cof family protein</fullName>
    </submittedName>
    <submittedName>
        <fullName evidence="2">HAD family hydrolase</fullName>
    </submittedName>
</protein>
<evidence type="ECO:0000313" key="6">
    <source>
        <dbReference type="Proteomes" id="UP000439965"/>
    </source>
</evidence>
<reference evidence="4 5" key="1">
    <citation type="submission" date="2018-06" db="EMBL/GenBank/DDBJ databases">
        <authorList>
            <consortium name="Pathogen Informatics"/>
            <person name="Doyle S."/>
        </authorList>
    </citation>
    <scope>NUCLEOTIDE SEQUENCE [LARGE SCALE GENOMIC DNA]</scope>
    <source>
        <strain evidence="4 5">NCTC12360</strain>
    </source>
</reference>
<keyword evidence="2" id="KW-0378">Hydrolase</keyword>
<dbReference type="Proteomes" id="UP000516696">
    <property type="component" value="Chromosome"/>
</dbReference>
<evidence type="ECO:0000313" key="5">
    <source>
        <dbReference type="Proteomes" id="UP000254807"/>
    </source>
</evidence>
<accession>A0A366U3G3</accession>
<dbReference type="EMBL" id="WVTI01000012">
    <property type="protein sequence ID" value="MXS26924.1"/>
    <property type="molecule type" value="Genomic_DNA"/>
</dbReference>
<proteinExistence type="predicted"/>
<dbReference type="OrthoDB" id="9810101at2"/>
<keyword evidence="5" id="KW-1185">Reference proteome</keyword>
<dbReference type="EMBL" id="CP050485">
    <property type="protein sequence ID" value="QOG26294.1"/>
    <property type="molecule type" value="Genomic_DNA"/>
</dbReference>
<dbReference type="EMBL" id="UFYW01000001">
    <property type="protein sequence ID" value="STD84334.1"/>
    <property type="molecule type" value="Genomic_DNA"/>
</dbReference>
<dbReference type="InterPro" id="IPR021130">
    <property type="entry name" value="PRib-ATP_PPHydrolase-like"/>
</dbReference>
<gene>
    <name evidence="3" type="ORF">EGM181_02965</name>
    <name evidence="2" type="ORF">GTI89_12730</name>
    <name evidence="4" type="ORF">NCTC12360_02869</name>
</gene>
<dbReference type="InterPro" id="IPR023292">
    <property type="entry name" value="NTP_PyroPHydrolase-like_dom_sf"/>
</dbReference>
<reference evidence="3 7" key="3">
    <citation type="submission" date="2020-03" db="EMBL/GenBank/DDBJ databases">
        <title>Characterization of ganglioside-mimicking enterococci.</title>
        <authorList>
            <person name="Patry R.T."/>
            <person name="Nothaft H."/>
            <person name="Bridger R."/>
            <person name="Shajahan A."/>
            <person name="Huynh S."/>
            <person name="Sanchez S."/>
            <person name="Azadi P."/>
            <person name="Cooper K."/>
            <person name="Miller W.G."/>
            <person name="Parker C.T."/>
            <person name="Wells L."/>
            <person name="Szymanski C.M."/>
        </authorList>
    </citation>
    <scope>NUCLEOTIDE SEQUENCE [LARGE SCALE GENOMIC DNA]</scope>
    <source>
        <strain evidence="3 7">EGM181</strain>
    </source>
</reference>
<dbReference type="Proteomes" id="UP000439965">
    <property type="component" value="Unassembled WGS sequence"/>
</dbReference>
<feature type="compositionally biased region" description="Basic and acidic residues" evidence="1">
    <location>
        <begin position="8"/>
        <end position="21"/>
    </location>
</feature>
<reference evidence="2 6" key="2">
    <citation type="submission" date="2019-04" db="EMBL/GenBank/DDBJ databases">
        <title>Step-wise assembly of the neonatal virome modulated by breast feeding.</title>
        <authorList>
            <person name="Liang G."/>
            <person name="Bushman F."/>
        </authorList>
    </citation>
    <scope>NUCLEOTIDE SEQUENCE [LARGE SCALE GENOMIC DNA]</scope>
    <source>
        <strain evidence="2 6">E3404</strain>
    </source>
</reference>
<dbReference type="Proteomes" id="UP000254807">
    <property type="component" value="Unassembled WGS sequence"/>
</dbReference>
<dbReference type="Pfam" id="PF01503">
    <property type="entry name" value="PRA-PH"/>
    <property type="match status" value="2"/>
</dbReference>
<dbReference type="Gene3D" id="1.10.3420.10">
    <property type="entry name" value="putative ntp pyrophosphohydrolase like domain"/>
    <property type="match status" value="1"/>
</dbReference>
<sequence>MSPFEMTEEFHQTFDPTRPEQPRPFTPEKASFRAGFKVEELVEFLYAAANNDPEQFAQSVADLHQGIEQAKEKITSKQKPVTDTLVEQVDALCDLLYFTYGSFSLLGVDPAPILKIVHEANMGKLFPDGMPHYHPVTHKVMKPADWEERFAPEPRIKAEIERQIVAKMKS</sequence>
<evidence type="ECO:0000313" key="2">
    <source>
        <dbReference type="EMBL" id="MXS26924.1"/>
    </source>
</evidence>
<organism evidence="2 6">
    <name type="scientific">Enterococcus gallinarum</name>
    <dbReference type="NCBI Taxonomy" id="1353"/>
    <lineage>
        <taxon>Bacteria</taxon>
        <taxon>Bacillati</taxon>
        <taxon>Bacillota</taxon>
        <taxon>Bacilli</taxon>
        <taxon>Lactobacillales</taxon>
        <taxon>Enterococcaceae</taxon>
        <taxon>Enterococcus</taxon>
    </lineage>
</organism>
<feature type="region of interest" description="Disordered" evidence="1">
    <location>
        <begin position="1"/>
        <end position="27"/>
    </location>
</feature>
<name>A0A366U3G3_ENTGA</name>
<evidence type="ECO:0000313" key="3">
    <source>
        <dbReference type="EMBL" id="QOG26294.1"/>
    </source>
</evidence>
<dbReference type="AlphaFoldDB" id="A0A366U3G3"/>
<evidence type="ECO:0000256" key="1">
    <source>
        <dbReference type="SAM" id="MobiDB-lite"/>
    </source>
</evidence>
<evidence type="ECO:0000313" key="7">
    <source>
        <dbReference type="Proteomes" id="UP000516696"/>
    </source>
</evidence>
<dbReference type="RefSeq" id="WP_003127328.1">
    <property type="nucleotide sequence ID" value="NZ_BTSN01000011.1"/>
</dbReference>
<evidence type="ECO:0000313" key="4">
    <source>
        <dbReference type="EMBL" id="STD84334.1"/>
    </source>
</evidence>
<dbReference type="GO" id="GO:0016787">
    <property type="term" value="F:hydrolase activity"/>
    <property type="evidence" value="ECO:0007669"/>
    <property type="project" value="UniProtKB-KW"/>
</dbReference>